<evidence type="ECO:0000256" key="1">
    <source>
        <dbReference type="SAM" id="Phobius"/>
    </source>
</evidence>
<feature type="transmembrane region" description="Helical" evidence="1">
    <location>
        <begin position="7"/>
        <end position="24"/>
    </location>
</feature>
<dbReference type="AlphaFoldDB" id="A0A6C0LTY9"/>
<proteinExistence type="predicted"/>
<protein>
    <recommendedName>
        <fullName evidence="3">Phospholipid/glycerol acyltransferase domain-containing protein</fullName>
    </recommendedName>
</protein>
<evidence type="ECO:0000313" key="2">
    <source>
        <dbReference type="EMBL" id="QHU33883.1"/>
    </source>
</evidence>
<dbReference type="EMBL" id="MN740564">
    <property type="protein sequence ID" value="QHU33883.1"/>
    <property type="molecule type" value="Genomic_DNA"/>
</dbReference>
<keyword evidence="1" id="KW-0472">Membrane</keyword>
<name>A0A6C0LTY9_9ZZZZ</name>
<keyword evidence="1" id="KW-0812">Transmembrane</keyword>
<evidence type="ECO:0008006" key="3">
    <source>
        <dbReference type="Google" id="ProtNLM"/>
    </source>
</evidence>
<keyword evidence="1" id="KW-1133">Transmembrane helix</keyword>
<organism evidence="2">
    <name type="scientific">viral metagenome</name>
    <dbReference type="NCBI Taxonomy" id="1070528"/>
    <lineage>
        <taxon>unclassified sequences</taxon>
        <taxon>metagenomes</taxon>
        <taxon>organismal metagenomes</taxon>
    </lineage>
</organism>
<reference evidence="2" key="1">
    <citation type="journal article" date="2020" name="Nature">
        <title>Giant virus diversity and host interactions through global metagenomics.</title>
        <authorList>
            <person name="Schulz F."/>
            <person name="Roux S."/>
            <person name="Paez-Espino D."/>
            <person name="Jungbluth S."/>
            <person name="Walsh D.A."/>
            <person name="Denef V.J."/>
            <person name="McMahon K.D."/>
            <person name="Konstantinidis K.T."/>
            <person name="Eloe-Fadrosh E.A."/>
            <person name="Kyrpides N.C."/>
            <person name="Woyke T."/>
        </authorList>
    </citation>
    <scope>NUCLEOTIDE SEQUENCE</scope>
    <source>
        <strain evidence="2">GVMAG-S-1016704-142</strain>
    </source>
</reference>
<sequence length="271" mass="31435">MKPNIVFNYIMTSLIIILNIMPSFNRLDVFWMLYTLLFIDKIKSVKEEYRLPIITTALLCKTTRIMLVSMLFIPIVLMGGYDYFRLTSFHIFKTCLDTQFLGYSKPTTPTIYVANYPANLIEYKLFPLLADKICIVIFSGTKISHFLNNVFGADRIIFVTKGGEFERVQKRIQQKINDGYTVFAYVEKEYFKRKNAYSISRLSTGMFNIAHNIGATITPLVCDHIEHVAGIMTSRRFRVYIGETKEVTVPSETVKDVTKLFQRTLRKFSIK</sequence>
<feature type="transmembrane region" description="Helical" evidence="1">
    <location>
        <begin position="65"/>
        <end position="84"/>
    </location>
</feature>
<accession>A0A6C0LTY9</accession>